<dbReference type="GeneID" id="81431004"/>
<feature type="compositionally biased region" description="Polar residues" evidence="1">
    <location>
        <begin position="31"/>
        <end position="41"/>
    </location>
</feature>
<dbReference type="AlphaFoldDB" id="A0A9W9HRS9"/>
<dbReference type="EMBL" id="JAPQKN010000007">
    <property type="protein sequence ID" value="KAJ5153226.1"/>
    <property type="molecule type" value="Genomic_DNA"/>
</dbReference>
<evidence type="ECO:0000256" key="1">
    <source>
        <dbReference type="SAM" id="MobiDB-lite"/>
    </source>
</evidence>
<dbReference type="RefSeq" id="XP_056539534.1">
    <property type="nucleotide sequence ID" value="XM_056691828.1"/>
</dbReference>
<organism evidence="2 3">
    <name type="scientific">Penicillium canariense</name>
    <dbReference type="NCBI Taxonomy" id="189055"/>
    <lineage>
        <taxon>Eukaryota</taxon>
        <taxon>Fungi</taxon>
        <taxon>Dikarya</taxon>
        <taxon>Ascomycota</taxon>
        <taxon>Pezizomycotina</taxon>
        <taxon>Eurotiomycetes</taxon>
        <taxon>Eurotiomycetidae</taxon>
        <taxon>Eurotiales</taxon>
        <taxon>Aspergillaceae</taxon>
        <taxon>Penicillium</taxon>
    </lineage>
</organism>
<reference evidence="2" key="1">
    <citation type="submission" date="2022-11" db="EMBL/GenBank/DDBJ databases">
        <authorList>
            <person name="Petersen C."/>
        </authorList>
    </citation>
    <scope>NUCLEOTIDE SEQUENCE</scope>
    <source>
        <strain evidence="2">IBT 26290</strain>
    </source>
</reference>
<proteinExistence type="predicted"/>
<gene>
    <name evidence="2" type="ORF">N7482_009704</name>
</gene>
<name>A0A9W9HRS9_9EURO</name>
<keyword evidence="3" id="KW-1185">Reference proteome</keyword>
<protein>
    <submittedName>
        <fullName evidence="2">Uncharacterized protein</fullName>
    </submittedName>
</protein>
<evidence type="ECO:0000313" key="3">
    <source>
        <dbReference type="Proteomes" id="UP001149163"/>
    </source>
</evidence>
<evidence type="ECO:0000313" key="2">
    <source>
        <dbReference type="EMBL" id="KAJ5153226.1"/>
    </source>
</evidence>
<dbReference type="Proteomes" id="UP001149163">
    <property type="component" value="Unassembled WGS sequence"/>
</dbReference>
<comment type="caution">
    <text evidence="2">The sequence shown here is derived from an EMBL/GenBank/DDBJ whole genome shotgun (WGS) entry which is preliminary data.</text>
</comment>
<dbReference type="OrthoDB" id="4504104at2759"/>
<reference evidence="2" key="2">
    <citation type="journal article" date="2023" name="IMA Fungus">
        <title>Comparative genomic study of the Penicillium genus elucidates a diverse pangenome and 15 lateral gene transfer events.</title>
        <authorList>
            <person name="Petersen C."/>
            <person name="Sorensen T."/>
            <person name="Nielsen M.R."/>
            <person name="Sondergaard T.E."/>
            <person name="Sorensen J.L."/>
            <person name="Fitzpatrick D.A."/>
            <person name="Frisvad J.C."/>
            <person name="Nielsen K.L."/>
        </authorList>
    </citation>
    <scope>NUCLEOTIDE SEQUENCE</scope>
    <source>
        <strain evidence="2">IBT 26290</strain>
    </source>
</reference>
<sequence length="149" mass="16823">MDNDKIHKTLHVLQARCEKHKEPSDPVANTRFDTSPTNPASKSPDEMTFGFQPFALLPSAISNLPEARIVNRLDAKDALAYAELVMTERHNATHTPWHPQVGDLVYVRRHKGYQVPPKIHHKFGAQHTGPFKVVDPGCRRAQKQHPAKI</sequence>
<accession>A0A9W9HRS9</accession>
<feature type="region of interest" description="Disordered" evidence="1">
    <location>
        <begin position="18"/>
        <end position="48"/>
    </location>
</feature>